<dbReference type="Gene3D" id="3.90.1150.10">
    <property type="entry name" value="Aspartate Aminotransferase, domain 1"/>
    <property type="match status" value="1"/>
</dbReference>
<dbReference type="InterPro" id="IPR000653">
    <property type="entry name" value="DegT/StrS_aminotransferase"/>
</dbReference>
<dbReference type="CDD" id="cd00616">
    <property type="entry name" value="AHBA_syn"/>
    <property type="match status" value="1"/>
</dbReference>
<keyword evidence="2 3" id="KW-0663">Pyridoxal phosphate</keyword>
<dbReference type="RefSeq" id="WP_188664679.1">
    <property type="nucleotide sequence ID" value="NZ_BMHV01000014.1"/>
</dbReference>
<dbReference type="Pfam" id="PF01041">
    <property type="entry name" value="DegT_DnrJ_EryC1"/>
    <property type="match status" value="1"/>
</dbReference>
<proteinExistence type="inferred from homology"/>
<dbReference type="InterPro" id="IPR015421">
    <property type="entry name" value="PyrdxlP-dep_Trfase_major"/>
</dbReference>
<dbReference type="AlphaFoldDB" id="A0A917C0X9"/>
<organism evidence="4 5">
    <name type="scientific">Terasakiella brassicae</name>
    <dbReference type="NCBI Taxonomy" id="1634917"/>
    <lineage>
        <taxon>Bacteria</taxon>
        <taxon>Pseudomonadati</taxon>
        <taxon>Pseudomonadota</taxon>
        <taxon>Alphaproteobacteria</taxon>
        <taxon>Rhodospirillales</taxon>
        <taxon>Terasakiellaceae</taxon>
        <taxon>Terasakiella</taxon>
    </lineage>
</organism>
<dbReference type="GO" id="GO:0030170">
    <property type="term" value="F:pyridoxal phosphate binding"/>
    <property type="evidence" value="ECO:0007669"/>
    <property type="project" value="TreeGrafter"/>
</dbReference>
<evidence type="ECO:0000256" key="1">
    <source>
        <dbReference type="PIRSR" id="PIRSR000390-1"/>
    </source>
</evidence>
<reference evidence="4" key="1">
    <citation type="journal article" date="2014" name="Int. J. Syst. Evol. Microbiol.">
        <title>Complete genome sequence of Corynebacterium casei LMG S-19264T (=DSM 44701T), isolated from a smear-ripened cheese.</title>
        <authorList>
            <consortium name="US DOE Joint Genome Institute (JGI-PGF)"/>
            <person name="Walter F."/>
            <person name="Albersmeier A."/>
            <person name="Kalinowski J."/>
            <person name="Ruckert C."/>
        </authorList>
    </citation>
    <scope>NUCLEOTIDE SEQUENCE</scope>
    <source>
        <strain evidence="4">CGMCC 1.15254</strain>
    </source>
</reference>
<comment type="similarity">
    <text evidence="3">Belongs to the DegT/DnrJ/EryC1 family.</text>
</comment>
<gene>
    <name evidence="4" type="ORF">GCM10011332_21010</name>
</gene>
<evidence type="ECO:0000313" key="4">
    <source>
        <dbReference type="EMBL" id="GGF66689.1"/>
    </source>
</evidence>
<keyword evidence="5" id="KW-1185">Reference proteome</keyword>
<dbReference type="GO" id="GO:0000271">
    <property type="term" value="P:polysaccharide biosynthetic process"/>
    <property type="evidence" value="ECO:0007669"/>
    <property type="project" value="TreeGrafter"/>
</dbReference>
<feature type="modified residue" description="N6-(pyridoxal phosphate)lysine" evidence="2">
    <location>
        <position position="195"/>
    </location>
</feature>
<dbReference type="SUPFAM" id="SSF53383">
    <property type="entry name" value="PLP-dependent transferases"/>
    <property type="match status" value="1"/>
</dbReference>
<dbReference type="EMBL" id="BMHV01000014">
    <property type="protein sequence ID" value="GGF66689.1"/>
    <property type="molecule type" value="Genomic_DNA"/>
</dbReference>
<accession>A0A917C0X9</accession>
<keyword evidence="4" id="KW-0808">Transferase</keyword>
<sequence>MSHPSTPFIDLKAQRDRIRDKIDAAIAKVIDHGVFIMGPEVGEFESKLAKFTGAEHVLSCANGTDALQLVLMAEGIGPGDAVFVPAMTFVATAEVVPLLGATPFFVDVLPDTFNMDPNSLKQAVLDARAQGLTPKIVIPVDLFGQPADYDQINPIAAENDMVVVADSAQGLGGSLNGVRAGKLATWTTTSFFPAKPLGCYGDGGAVMTDDPERAALIKSLRVHGKGGDKYDNVRVGVNSRLDTLQAAILIEKLAIFEDELEARDRIAQRYSEKLNAYIQTPRVMQKATSSWAQYTLVSEGRDQLQTSLKEEGIPSVFYYPIALNQQTGYAAYPCCQKGVAVSEKLAKSVISLPMHPYLEEDAQDMIIEAVIKSL</sequence>
<dbReference type="GO" id="GO:0008483">
    <property type="term" value="F:transaminase activity"/>
    <property type="evidence" value="ECO:0007669"/>
    <property type="project" value="UniProtKB-KW"/>
</dbReference>
<evidence type="ECO:0000256" key="2">
    <source>
        <dbReference type="PIRSR" id="PIRSR000390-2"/>
    </source>
</evidence>
<protein>
    <submittedName>
        <fullName evidence="4">Aminotransferase DegT</fullName>
    </submittedName>
</protein>
<evidence type="ECO:0000313" key="5">
    <source>
        <dbReference type="Proteomes" id="UP000632498"/>
    </source>
</evidence>
<dbReference type="PIRSF" id="PIRSF000390">
    <property type="entry name" value="PLP_StrS"/>
    <property type="match status" value="1"/>
</dbReference>
<name>A0A917C0X9_9PROT</name>
<feature type="active site" description="Proton acceptor" evidence="1">
    <location>
        <position position="195"/>
    </location>
</feature>
<keyword evidence="4" id="KW-0032">Aminotransferase</keyword>
<evidence type="ECO:0000256" key="3">
    <source>
        <dbReference type="RuleBase" id="RU004508"/>
    </source>
</evidence>
<dbReference type="Gene3D" id="3.40.640.10">
    <property type="entry name" value="Type I PLP-dependent aspartate aminotransferase-like (Major domain)"/>
    <property type="match status" value="1"/>
</dbReference>
<dbReference type="PANTHER" id="PTHR30244:SF42">
    <property type="entry name" value="UDP-2-ACETAMIDO-2-DEOXY-3-OXO-D-GLUCURONATE AMINOTRANSFERASE"/>
    <property type="match status" value="1"/>
</dbReference>
<dbReference type="Proteomes" id="UP000632498">
    <property type="component" value="Unassembled WGS sequence"/>
</dbReference>
<reference evidence="4" key="2">
    <citation type="submission" date="2020-09" db="EMBL/GenBank/DDBJ databases">
        <authorList>
            <person name="Sun Q."/>
            <person name="Zhou Y."/>
        </authorList>
    </citation>
    <scope>NUCLEOTIDE SEQUENCE</scope>
    <source>
        <strain evidence="4">CGMCC 1.15254</strain>
    </source>
</reference>
<dbReference type="InterPro" id="IPR015424">
    <property type="entry name" value="PyrdxlP-dep_Trfase"/>
</dbReference>
<dbReference type="InterPro" id="IPR015422">
    <property type="entry name" value="PyrdxlP-dep_Trfase_small"/>
</dbReference>
<dbReference type="PANTHER" id="PTHR30244">
    <property type="entry name" value="TRANSAMINASE"/>
    <property type="match status" value="1"/>
</dbReference>
<comment type="caution">
    <text evidence="4">The sequence shown here is derived from an EMBL/GenBank/DDBJ whole genome shotgun (WGS) entry which is preliminary data.</text>
</comment>